<dbReference type="Gene3D" id="1.10.10.10">
    <property type="entry name" value="Winged helix-like DNA-binding domain superfamily/Winged helix DNA-binding domain"/>
    <property type="match status" value="1"/>
</dbReference>
<reference evidence="3 4" key="1">
    <citation type="journal article" date="2016" name="Front. Microbiol.">
        <title>Comprehensive Phylogenetic Analysis of Bovine Non-aureus Staphylococci Species Based on Whole-Genome Sequencing.</title>
        <authorList>
            <person name="Naushad S."/>
            <person name="Barkema H.W."/>
            <person name="Luby C."/>
            <person name="Condas L.A."/>
            <person name="Nobrega D.B."/>
            <person name="Carson D.A."/>
            <person name="De Buck J."/>
        </authorList>
    </citation>
    <scope>NUCLEOTIDE SEQUENCE [LARGE SCALE GENOMIC DNA]</scope>
    <source>
        <strain evidence="3 4">SNUC 4554</strain>
    </source>
</reference>
<evidence type="ECO:0000313" key="3">
    <source>
        <dbReference type="EMBL" id="RIN01817.1"/>
    </source>
</evidence>
<dbReference type="AlphaFoldDB" id="A0A418IH02"/>
<evidence type="ECO:0000313" key="4">
    <source>
        <dbReference type="Proteomes" id="UP000286317"/>
    </source>
</evidence>
<organism evidence="3 4">
    <name type="scientific">Staphylococcus shinii</name>
    <dbReference type="NCBI Taxonomy" id="2912228"/>
    <lineage>
        <taxon>Bacteria</taxon>
        <taxon>Bacillati</taxon>
        <taxon>Bacillota</taxon>
        <taxon>Bacilli</taxon>
        <taxon>Bacillales</taxon>
        <taxon>Staphylococcaceae</taxon>
        <taxon>Staphylococcus</taxon>
    </lineage>
</organism>
<proteinExistence type="predicted"/>
<dbReference type="Proteomes" id="UP000286317">
    <property type="component" value="Unassembled WGS sequence"/>
</dbReference>
<accession>A0A418IH02</accession>
<dbReference type="PANTHER" id="PTHR43252:SF6">
    <property type="entry name" value="NEGATIVE TRANSCRIPTION REGULATOR PADR"/>
    <property type="match status" value="1"/>
</dbReference>
<dbReference type="OrthoDB" id="9783723at2"/>
<feature type="domain" description="Transcription regulator PadR C-terminal" evidence="2">
    <location>
        <begin position="98"/>
        <end position="177"/>
    </location>
</feature>
<keyword evidence="4" id="KW-1185">Reference proteome</keyword>
<evidence type="ECO:0000259" key="2">
    <source>
        <dbReference type="Pfam" id="PF10400"/>
    </source>
</evidence>
<dbReference type="Pfam" id="PF03551">
    <property type="entry name" value="PadR"/>
    <property type="match status" value="1"/>
</dbReference>
<comment type="caution">
    <text evidence="3">The sequence shown here is derived from an EMBL/GenBank/DDBJ whole genome shotgun (WGS) entry which is preliminary data.</text>
</comment>
<dbReference type="EMBL" id="QXUF01000021">
    <property type="protein sequence ID" value="RIN01817.1"/>
    <property type="molecule type" value="Genomic_DNA"/>
</dbReference>
<dbReference type="InterPro" id="IPR036390">
    <property type="entry name" value="WH_DNA-bd_sf"/>
</dbReference>
<dbReference type="InterPro" id="IPR018309">
    <property type="entry name" value="Tscrpt_reg_PadR_C"/>
</dbReference>
<dbReference type="InterPro" id="IPR036388">
    <property type="entry name" value="WH-like_DNA-bd_sf"/>
</dbReference>
<gene>
    <name evidence="3" type="ORF">BU112_04555</name>
</gene>
<dbReference type="PANTHER" id="PTHR43252">
    <property type="entry name" value="TRANSCRIPTIONAL REGULATOR YQJI"/>
    <property type="match status" value="1"/>
</dbReference>
<dbReference type="SUPFAM" id="SSF46785">
    <property type="entry name" value="Winged helix' DNA-binding domain"/>
    <property type="match status" value="1"/>
</dbReference>
<dbReference type="Gene3D" id="6.10.140.190">
    <property type="match status" value="1"/>
</dbReference>
<name>A0A418IH02_9STAP</name>
<evidence type="ECO:0000259" key="1">
    <source>
        <dbReference type="Pfam" id="PF03551"/>
    </source>
</evidence>
<protein>
    <submittedName>
        <fullName evidence="3">PadR family transcriptional regulator</fullName>
    </submittedName>
</protein>
<feature type="domain" description="Transcription regulator PadR N-terminal" evidence="1">
    <location>
        <begin position="11"/>
        <end position="84"/>
    </location>
</feature>
<dbReference type="Pfam" id="PF10400">
    <property type="entry name" value="Vir_act_alpha_C"/>
    <property type="match status" value="1"/>
</dbReference>
<sequence length="181" mass="21423">MAQKNILQYVLLGLLKNEHMSGYDIKKAFEHDIGEFWQANHSQIYPELKKLYGRSLIDKTIEITGEKLEKKIYAITDAGRQLLNDWLVSPTPELSVHKNEFNLKLYFINDKNDPILPVMFDEQIHLHEAKLEHLKERRVALFSNEASQEQHYGHYLVLDYAIERETHNINWLKACHQNFKH</sequence>
<dbReference type="RefSeq" id="WP_119585115.1">
    <property type="nucleotide sequence ID" value="NZ_JAWVBH010000001.1"/>
</dbReference>
<dbReference type="InterPro" id="IPR005149">
    <property type="entry name" value="Tscrpt_reg_PadR_N"/>
</dbReference>